<dbReference type="AlphaFoldDB" id="A0A6A7C240"/>
<dbReference type="EMBL" id="MU005972">
    <property type="protein sequence ID" value="KAF2861433.1"/>
    <property type="molecule type" value="Genomic_DNA"/>
</dbReference>
<name>A0A6A7C240_9PEZI</name>
<evidence type="ECO:0000313" key="3">
    <source>
        <dbReference type="Proteomes" id="UP000799421"/>
    </source>
</evidence>
<keyword evidence="1" id="KW-0732">Signal</keyword>
<evidence type="ECO:0000256" key="1">
    <source>
        <dbReference type="SAM" id="SignalP"/>
    </source>
</evidence>
<keyword evidence="3" id="KW-1185">Reference proteome</keyword>
<dbReference type="Proteomes" id="UP000799421">
    <property type="component" value="Unassembled WGS sequence"/>
</dbReference>
<evidence type="ECO:0008006" key="4">
    <source>
        <dbReference type="Google" id="ProtNLM"/>
    </source>
</evidence>
<feature type="chain" id="PRO_5025662906" description="Secreted protein" evidence="1">
    <location>
        <begin position="16"/>
        <end position="75"/>
    </location>
</feature>
<protein>
    <recommendedName>
        <fullName evidence="4">Secreted protein</fullName>
    </recommendedName>
</protein>
<evidence type="ECO:0000313" key="2">
    <source>
        <dbReference type="EMBL" id="KAF2861433.1"/>
    </source>
</evidence>
<accession>A0A6A7C240</accession>
<gene>
    <name evidence="2" type="ORF">K470DRAFT_256823</name>
</gene>
<feature type="signal peptide" evidence="1">
    <location>
        <begin position="1"/>
        <end position="15"/>
    </location>
</feature>
<organism evidence="2 3">
    <name type="scientific">Piedraia hortae CBS 480.64</name>
    <dbReference type="NCBI Taxonomy" id="1314780"/>
    <lineage>
        <taxon>Eukaryota</taxon>
        <taxon>Fungi</taxon>
        <taxon>Dikarya</taxon>
        <taxon>Ascomycota</taxon>
        <taxon>Pezizomycotina</taxon>
        <taxon>Dothideomycetes</taxon>
        <taxon>Dothideomycetidae</taxon>
        <taxon>Capnodiales</taxon>
        <taxon>Piedraiaceae</taxon>
        <taxon>Piedraia</taxon>
    </lineage>
</organism>
<sequence length="75" mass="8295">MLIVAVFFAIHIVQPHLTGIFKSYTDGEGRSGSRLRRGAATCPAMKSSMSSIRGTPSVGAPQKDCHAYEFPRRWR</sequence>
<reference evidence="2" key="1">
    <citation type="journal article" date="2020" name="Stud. Mycol.">
        <title>101 Dothideomycetes genomes: a test case for predicting lifestyles and emergence of pathogens.</title>
        <authorList>
            <person name="Haridas S."/>
            <person name="Albert R."/>
            <person name="Binder M."/>
            <person name="Bloem J."/>
            <person name="Labutti K."/>
            <person name="Salamov A."/>
            <person name="Andreopoulos B."/>
            <person name="Baker S."/>
            <person name="Barry K."/>
            <person name="Bills G."/>
            <person name="Bluhm B."/>
            <person name="Cannon C."/>
            <person name="Castanera R."/>
            <person name="Culley D."/>
            <person name="Daum C."/>
            <person name="Ezra D."/>
            <person name="Gonzalez J."/>
            <person name="Henrissat B."/>
            <person name="Kuo A."/>
            <person name="Liang C."/>
            <person name="Lipzen A."/>
            <person name="Lutzoni F."/>
            <person name="Magnuson J."/>
            <person name="Mondo S."/>
            <person name="Nolan M."/>
            <person name="Ohm R."/>
            <person name="Pangilinan J."/>
            <person name="Park H.-J."/>
            <person name="Ramirez L."/>
            <person name="Alfaro M."/>
            <person name="Sun H."/>
            <person name="Tritt A."/>
            <person name="Yoshinaga Y."/>
            <person name="Zwiers L.-H."/>
            <person name="Turgeon B."/>
            <person name="Goodwin S."/>
            <person name="Spatafora J."/>
            <person name="Crous P."/>
            <person name="Grigoriev I."/>
        </authorList>
    </citation>
    <scope>NUCLEOTIDE SEQUENCE</scope>
    <source>
        <strain evidence="2">CBS 480.64</strain>
    </source>
</reference>
<proteinExistence type="predicted"/>